<proteinExistence type="predicted"/>
<reference evidence="1 2" key="1">
    <citation type="submission" date="2023-02" db="EMBL/GenBank/DDBJ databases">
        <title>LHISI_Scaffold_Assembly.</title>
        <authorList>
            <person name="Stuart O.P."/>
            <person name="Cleave R."/>
            <person name="Magrath M.J.L."/>
            <person name="Mikheyev A.S."/>
        </authorList>
    </citation>
    <scope>NUCLEOTIDE SEQUENCE [LARGE SCALE GENOMIC DNA]</scope>
    <source>
        <strain evidence="1">Daus_M_001</strain>
        <tissue evidence="1">Leg muscle</tissue>
    </source>
</reference>
<dbReference type="EMBL" id="JARBHB010000003">
    <property type="protein sequence ID" value="KAJ8889768.1"/>
    <property type="molecule type" value="Genomic_DNA"/>
</dbReference>
<dbReference type="PANTHER" id="PTHR46289">
    <property type="entry name" value="52 KDA REPRESSOR OF THE INHIBITOR OF THE PROTEIN KINASE-LIKE PROTEIN-RELATED"/>
    <property type="match status" value="1"/>
</dbReference>
<dbReference type="PANTHER" id="PTHR46289:SF14">
    <property type="entry name" value="DUF4371 DOMAIN-CONTAINING PROTEIN"/>
    <property type="match status" value="1"/>
</dbReference>
<dbReference type="Proteomes" id="UP001159363">
    <property type="component" value="Chromosome 3"/>
</dbReference>
<evidence type="ECO:0000313" key="2">
    <source>
        <dbReference type="Proteomes" id="UP001159363"/>
    </source>
</evidence>
<protein>
    <recommendedName>
        <fullName evidence="3">Transposase</fullName>
    </recommendedName>
</protein>
<accession>A0ABQ9HZE7</accession>
<sequence>MIPLLDDFIDQLESWFKAHKSTLTSLYSLTPSVCSKKECNFKEEHFELYQKFLDLDSLEDEFQVWQTKWRQQPENDLTTSTTERIFATVKRLKTYLRNSTSQERLTGLALMQIHLWININTEEVINLFASKKVPRLNLLW</sequence>
<name>A0ABQ9HZE7_9NEOP</name>
<gene>
    <name evidence="1" type="ORF">PR048_009271</name>
</gene>
<keyword evidence="2" id="KW-1185">Reference proteome</keyword>
<evidence type="ECO:0008006" key="3">
    <source>
        <dbReference type="Google" id="ProtNLM"/>
    </source>
</evidence>
<organism evidence="1 2">
    <name type="scientific">Dryococelus australis</name>
    <dbReference type="NCBI Taxonomy" id="614101"/>
    <lineage>
        <taxon>Eukaryota</taxon>
        <taxon>Metazoa</taxon>
        <taxon>Ecdysozoa</taxon>
        <taxon>Arthropoda</taxon>
        <taxon>Hexapoda</taxon>
        <taxon>Insecta</taxon>
        <taxon>Pterygota</taxon>
        <taxon>Neoptera</taxon>
        <taxon>Polyneoptera</taxon>
        <taxon>Phasmatodea</taxon>
        <taxon>Verophasmatodea</taxon>
        <taxon>Anareolatae</taxon>
        <taxon>Phasmatidae</taxon>
        <taxon>Eurycanthinae</taxon>
        <taxon>Dryococelus</taxon>
    </lineage>
</organism>
<comment type="caution">
    <text evidence="1">The sequence shown here is derived from an EMBL/GenBank/DDBJ whole genome shotgun (WGS) entry which is preliminary data.</text>
</comment>
<dbReference type="InterPro" id="IPR052958">
    <property type="entry name" value="IFN-induced_PKR_regulator"/>
</dbReference>
<evidence type="ECO:0000313" key="1">
    <source>
        <dbReference type="EMBL" id="KAJ8889768.1"/>
    </source>
</evidence>